<sequence length="284" mass="31779">YNVTLTVGDDVVSVFDISEIVIREEFTKARQFEIIALDEAALRRPSDVWTLGEVVQIEYGYGVPKRFVGRLEGIDKRGALTFLTGRDVSYETLDRPVDKEYTDTEAVAIMKDLIDTYAAGVLTHTNAAASASTIGSIYPSRLTMMDAFNKIIGYAESVDGDDFIWYLDADKDLHTFAEGDLDSGRELEWMIEVFDYRRIRDSWRAYDKVTVYGSDSSGSAGMGSRERIIIDEFLSTDVACSQRAAAELKKYNARDVYALTCILASDGPVLGERVFLTLEPEEIE</sequence>
<dbReference type="EMBL" id="BART01023910">
    <property type="protein sequence ID" value="GAG98246.1"/>
    <property type="molecule type" value="Genomic_DNA"/>
</dbReference>
<accession>X1DP85</accession>
<gene>
    <name evidence="1" type="ORF">S01H4_43356</name>
</gene>
<reference evidence="1" key="1">
    <citation type="journal article" date="2014" name="Front. Microbiol.">
        <title>High frequency of phylogenetically diverse reductive dehalogenase-homologous genes in deep subseafloor sedimentary metagenomes.</title>
        <authorList>
            <person name="Kawai M."/>
            <person name="Futagami T."/>
            <person name="Toyoda A."/>
            <person name="Takaki Y."/>
            <person name="Nishi S."/>
            <person name="Hori S."/>
            <person name="Arai W."/>
            <person name="Tsubouchi T."/>
            <person name="Morono Y."/>
            <person name="Uchiyama I."/>
            <person name="Ito T."/>
            <person name="Fujiyama A."/>
            <person name="Inagaki F."/>
            <person name="Takami H."/>
        </authorList>
    </citation>
    <scope>NUCLEOTIDE SEQUENCE</scope>
    <source>
        <strain evidence="1">Expedition CK06-06</strain>
    </source>
</reference>
<protein>
    <submittedName>
        <fullName evidence="1">Uncharacterized protein</fullName>
    </submittedName>
</protein>
<organism evidence="1">
    <name type="scientific">marine sediment metagenome</name>
    <dbReference type="NCBI Taxonomy" id="412755"/>
    <lineage>
        <taxon>unclassified sequences</taxon>
        <taxon>metagenomes</taxon>
        <taxon>ecological metagenomes</taxon>
    </lineage>
</organism>
<feature type="non-terminal residue" evidence="1">
    <location>
        <position position="1"/>
    </location>
</feature>
<feature type="non-terminal residue" evidence="1">
    <location>
        <position position="284"/>
    </location>
</feature>
<evidence type="ECO:0000313" key="1">
    <source>
        <dbReference type="EMBL" id="GAG98246.1"/>
    </source>
</evidence>
<dbReference type="AlphaFoldDB" id="X1DP85"/>
<proteinExistence type="predicted"/>
<comment type="caution">
    <text evidence="1">The sequence shown here is derived from an EMBL/GenBank/DDBJ whole genome shotgun (WGS) entry which is preliminary data.</text>
</comment>
<name>X1DP85_9ZZZZ</name>